<dbReference type="WBParaSite" id="JU765_v2.g12219.t1">
    <property type="protein sequence ID" value="JU765_v2.g12219.t1"/>
    <property type="gene ID" value="JU765_v2.g12219"/>
</dbReference>
<protein>
    <submittedName>
        <fullName evidence="2">G-protein coupled receptors family 1 profile domain-containing protein</fullName>
    </submittedName>
</protein>
<accession>A0AC34Q2D9</accession>
<evidence type="ECO:0000313" key="1">
    <source>
        <dbReference type="Proteomes" id="UP000887576"/>
    </source>
</evidence>
<dbReference type="Proteomes" id="UP000887576">
    <property type="component" value="Unplaced"/>
</dbReference>
<sequence>MSSEMLEEKKGPCLLSFIIKIYPILDITPRLNRNLALRLLFSLCVTDFLFAFSTLPYIIYYAKLWNPYLLDYDPMYIVTSSTPLVIQFKINLLITIMIAVDRLQAMKLPIYYRRKNQTKFVIFTIGFGVGLGIIDLIFEYSSTIFDVRRYNCAAIGCFQEPQFRAYWGISNMALNTLALICTLWVAWEIYQMSKKSDMTKGFNNKETNNLNQANRLSFGILMISFLFLMIPSTFVGVVELTGLPVFKIIGPFYIIGLLLAGVSNSIVYITLHVEIRQAAAYLVIKKTFNKKMISTSTTKFGGTVLLAFAHEGANVVLHGTNSERLKATEGLLKDNGITEEKYLVIEGEIQNELVQDKIISETVAKFGKIDVLINNAGVGIKTGADPLSMENFDYVMNINYRAPFRLTQLALPYLEQTKGNVINTSSVCSYSKLVSNPLTTVYGSSKAALDTWVRYDSQRLAERGVRINTINPGPFHTNIFNRSIAENVPKEQRETDIKSFEDSVVEVTPVQRWGKLTELVPAYLLLADNEASGFTIGASWIIDG</sequence>
<evidence type="ECO:0000313" key="2">
    <source>
        <dbReference type="WBParaSite" id="JU765_v2.g12219.t1"/>
    </source>
</evidence>
<reference evidence="2" key="1">
    <citation type="submission" date="2022-11" db="UniProtKB">
        <authorList>
            <consortium name="WormBaseParasite"/>
        </authorList>
    </citation>
    <scope>IDENTIFICATION</scope>
</reference>
<organism evidence="1 2">
    <name type="scientific">Panagrolaimus sp. JU765</name>
    <dbReference type="NCBI Taxonomy" id="591449"/>
    <lineage>
        <taxon>Eukaryota</taxon>
        <taxon>Metazoa</taxon>
        <taxon>Ecdysozoa</taxon>
        <taxon>Nematoda</taxon>
        <taxon>Chromadorea</taxon>
        <taxon>Rhabditida</taxon>
        <taxon>Tylenchina</taxon>
        <taxon>Panagrolaimomorpha</taxon>
        <taxon>Panagrolaimoidea</taxon>
        <taxon>Panagrolaimidae</taxon>
        <taxon>Panagrolaimus</taxon>
    </lineage>
</organism>
<name>A0AC34Q2D9_9BILA</name>
<proteinExistence type="predicted"/>